<accession>L8MUW0</accession>
<reference evidence="1 2" key="1">
    <citation type="journal article" date="2013" name="Proc. Natl. Acad. Sci. U.S.A.">
        <title>Improving the coverage of the cyanobacterial phylum using diversity-driven genome sequencing.</title>
        <authorList>
            <person name="Shih P.M."/>
            <person name="Wu D."/>
            <person name="Latifi A."/>
            <person name="Axen S.D."/>
            <person name="Fewer D.P."/>
            <person name="Talla E."/>
            <person name="Calteau A."/>
            <person name="Cai F."/>
            <person name="Tandeau de Marsac N."/>
            <person name="Rippka R."/>
            <person name="Herdman M."/>
            <person name="Sivonen K."/>
            <person name="Coursin T."/>
            <person name="Laurent T."/>
            <person name="Goodwin L."/>
            <person name="Nolan M."/>
            <person name="Davenport K.W."/>
            <person name="Han C.S."/>
            <person name="Rubin E.M."/>
            <person name="Eisen J.A."/>
            <person name="Woyke T."/>
            <person name="Gugger M."/>
            <person name="Kerfeld C.A."/>
        </authorList>
    </citation>
    <scope>NUCLEOTIDE SEQUENCE [LARGE SCALE GENOMIC DNA]</scope>
    <source>
        <strain evidence="1 2">PCC 7429</strain>
    </source>
</reference>
<organism evidence="1 2">
    <name type="scientific">Pseudanabaena biceps PCC 7429</name>
    <dbReference type="NCBI Taxonomy" id="927668"/>
    <lineage>
        <taxon>Bacteria</taxon>
        <taxon>Bacillati</taxon>
        <taxon>Cyanobacteriota</taxon>
        <taxon>Cyanophyceae</taxon>
        <taxon>Pseudanabaenales</taxon>
        <taxon>Pseudanabaenaceae</taxon>
        <taxon>Pseudanabaena</taxon>
    </lineage>
</organism>
<dbReference type="EMBL" id="ALWB01000142">
    <property type="protein sequence ID" value="ELS31747.1"/>
    <property type="molecule type" value="Genomic_DNA"/>
</dbReference>
<protein>
    <submittedName>
        <fullName evidence="1">Uncharacterized protein</fullName>
    </submittedName>
</protein>
<comment type="caution">
    <text evidence="1">The sequence shown here is derived from an EMBL/GenBank/DDBJ whole genome shotgun (WGS) entry which is preliminary data.</text>
</comment>
<evidence type="ECO:0000313" key="2">
    <source>
        <dbReference type="Proteomes" id="UP000011201"/>
    </source>
</evidence>
<evidence type="ECO:0000313" key="1">
    <source>
        <dbReference type="EMBL" id="ELS31747.1"/>
    </source>
</evidence>
<dbReference type="AlphaFoldDB" id="L8MUW0"/>
<proteinExistence type="predicted"/>
<dbReference type="Proteomes" id="UP000011201">
    <property type="component" value="Unassembled WGS sequence"/>
</dbReference>
<gene>
    <name evidence="1" type="ORF">Pse7429DRAFT_2853</name>
</gene>
<keyword evidence="2" id="KW-1185">Reference proteome</keyword>
<dbReference type="PATRIC" id="fig|927668.3.peg.3529"/>
<name>L8MUW0_9CYAN</name>
<sequence>MIPLILRHLPFIFKTLKIIGGAKRRQLSLGFYGVAIS</sequence>